<sequence length="162" mass="18778">MQKGIRISELCQRRKIWYKFNYVKKSKIECAGHDMRYSDDRWTRAVTDWIPWVINRFPRRPLTRWSAFFTKALSETTVKPLSLERGRFTGPLWLVTGTNGDVTDARSRNSTIHGMTGDTRDIITSPFARLTPGCPPLCVKLVFVSLKFRWSGTGEQKLEDYG</sequence>
<dbReference type="WBParaSite" id="HCON_00182140-00001">
    <property type="protein sequence ID" value="HCON_00182140-00001"/>
    <property type="gene ID" value="HCON_00182140"/>
</dbReference>
<dbReference type="AlphaFoldDB" id="A0A7I4Z2B5"/>
<name>A0A7I4Z2B5_HAECO</name>
<organism evidence="1 2">
    <name type="scientific">Haemonchus contortus</name>
    <name type="common">Barber pole worm</name>
    <dbReference type="NCBI Taxonomy" id="6289"/>
    <lineage>
        <taxon>Eukaryota</taxon>
        <taxon>Metazoa</taxon>
        <taxon>Ecdysozoa</taxon>
        <taxon>Nematoda</taxon>
        <taxon>Chromadorea</taxon>
        <taxon>Rhabditida</taxon>
        <taxon>Rhabditina</taxon>
        <taxon>Rhabditomorpha</taxon>
        <taxon>Strongyloidea</taxon>
        <taxon>Trichostrongylidae</taxon>
        <taxon>Haemonchus</taxon>
    </lineage>
</organism>
<evidence type="ECO:0000313" key="2">
    <source>
        <dbReference type="WBParaSite" id="HCON_00182140-00001"/>
    </source>
</evidence>
<proteinExistence type="predicted"/>
<keyword evidence="1" id="KW-1185">Reference proteome</keyword>
<dbReference type="Proteomes" id="UP000025227">
    <property type="component" value="Unplaced"/>
</dbReference>
<accession>A0A7I4Z2B5</accession>
<protein>
    <submittedName>
        <fullName evidence="2">Reverse transcriptase</fullName>
    </submittedName>
</protein>
<reference evidence="2" key="1">
    <citation type="submission" date="2020-12" db="UniProtKB">
        <authorList>
            <consortium name="WormBaseParasite"/>
        </authorList>
    </citation>
    <scope>IDENTIFICATION</scope>
    <source>
        <strain evidence="2">MHco3</strain>
    </source>
</reference>
<evidence type="ECO:0000313" key="1">
    <source>
        <dbReference type="Proteomes" id="UP000025227"/>
    </source>
</evidence>